<evidence type="ECO:0008006" key="3">
    <source>
        <dbReference type="Google" id="ProtNLM"/>
    </source>
</evidence>
<dbReference type="OrthoDB" id="5827821at2"/>
<dbReference type="STRING" id="858640.A3K86_14860"/>
<dbReference type="Proteomes" id="UP000078503">
    <property type="component" value="Unassembled WGS sequence"/>
</dbReference>
<sequence>MRIFWFTVFIVLLVSGCSSKHEECTTLHSCAVGITNRIQNNLLIDKNFAGKRAVVELSLDSKSALENVEVVENDGGIEFENAIIKAVSATFPYEELLNLSESEYSKVKKIKLTVTPL</sequence>
<dbReference type="Gene3D" id="3.30.1150.10">
    <property type="match status" value="1"/>
</dbReference>
<dbReference type="RefSeq" id="WP_068332674.1">
    <property type="nucleotide sequence ID" value="NZ_LVHF01000029.1"/>
</dbReference>
<evidence type="ECO:0000313" key="1">
    <source>
        <dbReference type="EMBL" id="OAN12954.1"/>
    </source>
</evidence>
<gene>
    <name evidence="1" type="ORF">A3K86_14860</name>
</gene>
<evidence type="ECO:0000313" key="2">
    <source>
        <dbReference type="Proteomes" id="UP000078503"/>
    </source>
</evidence>
<organism evidence="1 2">
    <name type="scientific">Photobacterium jeanii</name>
    <dbReference type="NCBI Taxonomy" id="858640"/>
    <lineage>
        <taxon>Bacteria</taxon>
        <taxon>Pseudomonadati</taxon>
        <taxon>Pseudomonadota</taxon>
        <taxon>Gammaproteobacteria</taxon>
        <taxon>Vibrionales</taxon>
        <taxon>Vibrionaceae</taxon>
        <taxon>Photobacterium</taxon>
    </lineage>
</organism>
<dbReference type="PROSITE" id="PS51257">
    <property type="entry name" value="PROKAR_LIPOPROTEIN"/>
    <property type="match status" value="1"/>
</dbReference>
<dbReference type="AlphaFoldDB" id="A0A178K877"/>
<comment type="caution">
    <text evidence="1">The sequence shown here is derived from an EMBL/GenBank/DDBJ whole genome shotgun (WGS) entry which is preliminary data.</text>
</comment>
<reference evidence="1 2" key="1">
    <citation type="submission" date="2016-03" db="EMBL/GenBank/DDBJ databases">
        <title>Photobacterium proteolyticum sp. nov. a protease producing bacterium isolated from ocean sediments of Laizhou Bay.</title>
        <authorList>
            <person name="Li Y."/>
        </authorList>
    </citation>
    <scope>NUCLEOTIDE SEQUENCE [LARGE SCALE GENOMIC DNA]</scope>
    <source>
        <strain evidence="1 2">R-40508</strain>
    </source>
</reference>
<proteinExistence type="predicted"/>
<dbReference type="EMBL" id="LVHF01000029">
    <property type="protein sequence ID" value="OAN12954.1"/>
    <property type="molecule type" value="Genomic_DNA"/>
</dbReference>
<protein>
    <recommendedName>
        <fullName evidence="3">TonB C-terminal domain-containing protein</fullName>
    </recommendedName>
</protein>
<keyword evidence="2" id="KW-1185">Reference proteome</keyword>
<accession>A0A178K877</accession>
<name>A0A178K877_9GAMM</name>